<name>F8CAR2_MYXFH</name>
<dbReference type="AlphaFoldDB" id="F8CAR2"/>
<organism evidence="1 2">
    <name type="scientific">Myxococcus fulvus (strain ATCC BAA-855 / HW-1)</name>
    <dbReference type="NCBI Taxonomy" id="483219"/>
    <lineage>
        <taxon>Bacteria</taxon>
        <taxon>Pseudomonadati</taxon>
        <taxon>Myxococcota</taxon>
        <taxon>Myxococcia</taxon>
        <taxon>Myxococcales</taxon>
        <taxon>Cystobacterineae</taxon>
        <taxon>Myxococcaceae</taxon>
        <taxon>Myxococcus</taxon>
    </lineage>
</organism>
<accession>F8CAR2</accession>
<evidence type="ECO:0000313" key="1">
    <source>
        <dbReference type="EMBL" id="AEI67114.1"/>
    </source>
</evidence>
<sequence>MRIHDVSRDAAARARLMALAAEHSVSAVGVPAFHARGRLLIGFSGKESSGRQLVALLDEGGLQGSPGAVCPQQAPDSRCAPPVPATPEGTVDLPWLGRVSVGELGLPACMPGPGSCSRRSRCCRPWAASWRSPCWSTWWSWPVPRGFRPSTRRCSP</sequence>
<dbReference type="HOGENOM" id="CLU_1684666_0_0_7"/>
<dbReference type="EMBL" id="CP002830">
    <property type="protein sequence ID" value="AEI67114.1"/>
    <property type="molecule type" value="Genomic_DNA"/>
</dbReference>
<dbReference type="Proteomes" id="UP000000488">
    <property type="component" value="Chromosome"/>
</dbReference>
<dbReference type="eggNOG" id="COG0695">
    <property type="taxonomic scope" value="Bacteria"/>
</dbReference>
<reference evidence="1 2" key="1">
    <citation type="journal article" date="2011" name="J. Bacteriol.">
        <title>Genome sequence of the halotolerant marine bacterium Myxococcus fulvus HW-1.</title>
        <authorList>
            <person name="Li Z.F."/>
            <person name="Li X."/>
            <person name="Liu H."/>
            <person name="Liu X."/>
            <person name="Han K."/>
            <person name="Wu Z.H."/>
            <person name="Hu W."/>
            <person name="Li F.F."/>
            <person name="Li Y.Z."/>
        </authorList>
    </citation>
    <scope>NUCLEOTIDE SEQUENCE [LARGE SCALE GENOMIC DNA]</scope>
    <source>
        <strain evidence="2">ATCC BAA-855 / HW-1</strain>
    </source>
</reference>
<dbReference type="KEGG" id="mfu:LILAB_26110"/>
<protein>
    <submittedName>
        <fullName evidence="1">Uncharacterized protein</fullName>
    </submittedName>
</protein>
<evidence type="ECO:0000313" key="2">
    <source>
        <dbReference type="Proteomes" id="UP000000488"/>
    </source>
</evidence>
<dbReference type="STRING" id="483219.LILAB_26110"/>
<proteinExistence type="predicted"/>
<gene>
    <name evidence="1" type="ordered locus">LILAB_26110</name>
</gene>